<gene>
    <name evidence="2" type="ORF">ACFOEJ_16510</name>
</gene>
<proteinExistence type="predicted"/>
<keyword evidence="1" id="KW-0812">Transmembrane</keyword>
<reference evidence="3" key="1">
    <citation type="journal article" date="2019" name="Int. J. Syst. Evol. Microbiol.">
        <title>The Global Catalogue of Microorganisms (GCM) 10K type strain sequencing project: providing services to taxonomists for standard genome sequencing and annotation.</title>
        <authorList>
            <consortium name="The Broad Institute Genomics Platform"/>
            <consortium name="The Broad Institute Genome Sequencing Center for Infectious Disease"/>
            <person name="Wu L."/>
            <person name="Ma J."/>
        </authorList>
    </citation>
    <scope>NUCLEOTIDE SEQUENCE [LARGE SCALE GENOMIC DNA]</scope>
    <source>
        <strain evidence="3">CCM 320</strain>
    </source>
</reference>
<feature type="transmembrane region" description="Helical" evidence="1">
    <location>
        <begin position="16"/>
        <end position="33"/>
    </location>
</feature>
<evidence type="ECO:0000313" key="2">
    <source>
        <dbReference type="EMBL" id="MFC3212678.1"/>
    </source>
</evidence>
<dbReference type="EMBL" id="JBHRUJ010000024">
    <property type="protein sequence ID" value="MFC3212678.1"/>
    <property type="molecule type" value="Genomic_DNA"/>
</dbReference>
<accession>A0ABV7KTC4</accession>
<comment type="caution">
    <text evidence="2">The sequence shown here is derived from an EMBL/GenBank/DDBJ whole genome shotgun (WGS) entry which is preliminary data.</text>
</comment>
<feature type="transmembrane region" description="Helical" evidence="1">
    <location>
        <begin position="39"/>
        <end position="56"/>
    </location>
</feature>
<sequence length="70" mass="8051">KPYLQTKGGSKMSMRIRYLIIFTVSFGMTFFFPRVFDDLFLQFLFAGMITGLTWLGQPTEGGKTKNDETK</sequence>
<feature type="non-terminal residue" evidence="2">
    <location>
        <position position="1"/>
    </location>
</feature>
<protein>
    <submittedName>
        <fullName evidence="2">Uncharacterized protein</fullName>
    </submittedName>
</protein>
<dbReference type="Proteomes" id="UP001595625">
    <property type="component" value="Unassembled WGS sequence"/>
</dbReference>
<keyword evidence="3" id="KW-1185">Reference proteome</keyword>
<keyword evidence="1" id="KW-1133">Transmembrane helix</keyword>
<organism evidence="2 3">
    <name type="scientific">Planomicrobium okeanokoites</name>
    <name type="common">Planococcus okeanokoites</name>
    <name type="synonym">Flavobacterium okeanokoites</name>
    <dbReference type="NCBI Taxonomy" id="244"/>
    <lineage>
        <taxon>Bacteria</taxon>
        <taxon>Bacillati</taxon>
        <taxon>Bacillota</taxon>
        <taxon>Bacilli</taxon>
        <taxon>Bacillales</taxon>
        <taxon>Caryophanaceae</taxon>
        <taxon>Planomicrobium</taxon>
    </lineage>
</organism>
<name>A0ABV7KTC4_PLAOK</name>
<keyword evidence="1" id="KW-0472">Membrane</keyword>
<evidence type="ECO:0000256" key="1">
    <source>
        <dbReference type="SAM" id="Phobius"/>
    </source>
</evidence>
<dbReference type="RefSeq" id="WP_377284512.1">
    <property type="nucleotide sequence ID" value="NZ_JBHRUJ010000024.1"/>
</dbReference>
<evidence type="ECO:0000313" key="3">
    <source>
        <dbReference type="Proteomes" id="UP001595625"/>
    </source>
</evidence>